<comment type="caution">
    <text evidence="2">The sequence shown here is derived from an EMBL/GenBank/DDBJ whole genome shotgun (WGS) entry which is preliminary data.</text>
</comment>
<dbReference type="InterPro" id="IPR003491">
    <property type="entry name" value="REP-like_C"/>
</dbReference>
<keyword evidence="2" id="KW-0396">Initiation factor</keyword>
<protein>
    <submittedName>
        <fullName evidence="2">Replication initiation factor domain-containing protein</fullName>
    </submittedName>
</protein>
<evidence type="ECO:0000313" key="2">
    <source>
        <dbReference type="EMBL" id="MDC7692650.1"/>
    </source>
</evidence>
<name>A0ABT5I9T7_VOGIN</name>
<organism evidence="2 3">
    <name type="scientific">Vogesella indigofera</name>
    <name type="common">Pseudomonas indigofera</name>
    <dbReference type="NCBI Taxonomy" id="45465"/>
    <lineage>
        <taxon>Bacteria</taxon>
        <taxon>Pseudomonadati</taxon>
        <taxon>Pseudomonadota</taxon>
        <taxon>Betaproteobacteria</taxon>
        <taxon>Neisseriales</taxon>
        <taxon>Chromobacteriaceae</taxon>
        <taxon>Vogesella</taxon>
    </lineage>
</organism>
<evidence type="ECO:0000259" key="1">
    <source>
        <dbReference type="Pfam" id="PF02486"/>
    </source>
</evidence>
<dbReference type="GO" id="GO:0003743">
    <property type="term" value="F:translation initiation factor activity"/>
    <property type="evidence" value="ECO:0007669"/>
    <property type="project" value="UniProtKB-KW"/>
</dbReference>
<dbReference type="EMBL" id="JAQQKY010000026">
    <property type="protein sequence ID" value="MDC7692650.1"/>
    <property type="molecule type" value="Genomic_DNA"/>
</dbReference>
<keyword evidence="3" id="KW-1185">Reference proteome</keyword>
<feature type="domain" description="Replication initiation protein-like C-terminal" evidence="1">
    <location>
        <begin position="71"/>
        <end position="150"/>
    </location>
</feature>
<dbReference type="RefSeq" id="WP_272804209.1">
    <property type="nucleotide sequence ID" value="NZ_JAQQKY010000026.1"/>
</dbReference>
<proteinExistence type="predicted"/>
<evidence type="ECO:0000313" key="3">
    <source>
        <dbReference type="Proteomes" id="UP001221566"/>
    </source>
</evidence>
<sequence>GEVMQGKATIEIPATHAETVFFAVSRLAVPFSVRRLDLCLDFDGLPFLSGQDAIVHTLENWPYTGRRPLHHKIDDMGQGTGSTLYVGRREGECMVRWYEKGKQMRDPFRQGWCRFEIELKPSKPELAKLFWSMLKDGRRGELAASSFSAAFLPFFAGAENVSKVIDVLPSRPRSFDDRIMSMVTQWGGLFGEMLERAGGDRAEVADMIFDAMREKARREKLVRNMATEASQVVPDIPY</sequence>
<dbReference type="Proteomes" id="UP001221566">
    <property type="component" value="Unassembled WGS sequence"/>
</dbReference>
<gene>
    <name evidence="2" type="ORF">PQU93_17995</name>
</gene>
<reference evidence="2 3" key="1">
    <citation type="submission" date="2023-01" db="EMBL/GenBank/DDBJ databases">
        <title>Novel species of the genus Vogesella isolated from rivers.</title>
        <authorList>
            <person name="Lu H."/>
        </authorList>
    </citation>
    <scope>NUCLEOTIDE SEQUENCE [LARGE SCALE GENOMIC DNA]</scope>
    <source>
        <strain evidence="2 3">SH7W</strain>
    </source>
</reference>
<dbReference type="Pfam" id="PF02486">
    <property type="entry name" value="Rep_trans"/>
    <property type="match status" value="1"/>
</dbReference>
<keyword evidence="2" id="KW-0648">Protein biosynthesis</keyword>
<accession>A0ABT5I9T7</accession>
<feature type="non-terminal residue" evidence="2">
    <location>
        <position position="1"/>
    </location>
</feature>